<dbReference type="Pfam" id="PF15072">
    <property type="entry name" value="HROB"/>
    <property type="match status" value="1"/>
</dbReference>
<name>A0ABQ5C717_9ASTR</name>
<sequence>MNSPPNHEWEEGLDIDDSDLLLTLIVRPTNNPHIVPEITTTTQTLISAQNHQVDTYDECEQALDIDDSDLRLTPVLCKLVNTREGKEESVMSTHEYIRKVIEDVGEDDDFTRASWLSVIDYVNLDGGIVTGCFGDVKKFLKNGKLEKVVAVFKSCTPNALGDLTVTLKDLFGTISGTIHYKVLTEERFAKVITVGAALILHNVSVISPKQSTHRYLNITKKNMVKVFHKDGGSA</sequence>
<reference evidence="2" key="1">
    <citation type="journal article" date="2022" name="Int. J. Mol. Sci.">
        <title>Draft Genome of Tanacetum Coccineum: Genomic Comparison of Closely Related Tanacetum-Family Plants.</title>
        <authorList>
            <person name="Yamashiro T."/>
            <person name="Shiraishi A."/>
            <person name="Nakayama K."/>
            <person name="Satake H."/>
        </authorList>
    </citation>
    <scope>NUCLEOTIDE SEQUENCE</scope>
</reference>
<feature type="domain" description="Homologous recombination OB-fold protein OB-fold" evidence="1">
    <location>
        <begin position="144"/>
        <end position="229"/>
    </location>
</feature>
<organism evidence="2 3">
    <name type="scientific">Tanacetum coccineum</name>
    <dbReference type="NCBI Taxonomy" id="301880"/>
    <lineage>
        <taxon>Eukaryota</taxon>
        <taxon>Viridiplantae</taxon>
        <taxon>Streptophyta</taxon>
        <taxon>Embryophyta</taxon>
        <taxon>Tracheophyta</taxon>
        <taxon>Spermatophyta</taxon>
        <taxon>Magnoliopsida</taxon>
        <taxon>eudicotyledons</taxon>
        <taxon>Gunneridae</taxon>
        <taxon>Pentapetalae</taxon>
        <taxon>asterids</taxon>
        <taxon>campanulids</taxon>
        <taxon>Asterales</taxon>
        <taxon>Asteraceae</taxon>
        <taxon>Asteroideae</taxon>
        <taxon>Anthemideae</taxon>
        <taxon>Anthemidinae</taxon>
        <taxon>Tanacetum</taxon>
    </lineage>
</organism>
<reference evidence="2" key="2">
    <citation type="submission" date="2022-01" db="EMBL/GenBank/DDBJ databases">
        <authorList>
            <person name="Yamashiro T."/>
            <person name="Shiraishi A."/>
            <person name="Satake H."/>
            <person name="Nakayama K."/>
        </authorList>
    </citation>
    <scope>NUCLEOTIDE SEQUENCE</scope>
</reference>
<dbReference type="PANTHER" id="PTHR14523">
    <property type="entry name" value="UNCHARACTERIZED PROTEIN C17ORF53 HOMOLOG"/>
    <property type="match status" value="1"/>
</dbReference>
<comment type="caution">
    <text evidence="2">The sequence shown here is derived from an EMBL/GenBank/DDBJ whole genome shotgun (WGS) entry which is preliminary data.</text>
</comment>
<evidence type="ECO:0000313" key="2">
    <source>
        <dbReference type="EMBL" id="GJT22354.1"/>
    </source>
</evidence>
<dbReference type="InterPro" id="IPR028045">
    <property type="entry name" value="HROB"/>
</dbReference>
<keyword evidence="3" id="KW-1185">Reference proteome</keyword>
<dbReference type="EMBL" id="BQNB010013961">
    <property type="protein sequence ID" value="GJT22354.1"/>
    <property type="molecule type" value="Genomic_DNA"/>
</dbReference>
<evidence type="ECO:0000313" key="3">
    <source>
        <dbReference type="Proteomes" id="UP001151760"/>
    </source>
</evidence>
<protein>
    <recommendedName>
        <fullName evidence="1">Homologous recombination OB-fold protein OB-fold domain-containing protein</fullName>
    </recommendedName>
</protein>
<dbReference type="InterPro" id="IPR058570">
    <property type="entry name" value="HROB_OB"/>
</dbReference>
<dbReference type="PANTHER" id="PTHR14523:SF1">
    <property type="entry name" value="HOMOLOGOUS RECOMBINATION OB-FOLD PROTEIN"/>
    <property type="match status" value="1"/>
</dbReference>
<dbReference type="Proteomes" id="UP001151760">
    <property type="component" value="Unassembled WGS sequence"/>
</dbReference>
<proteinExistence type="predicted"/>
<gene>
    <name evidence="2" type="ORF">Tco_0892291</name>
</gene>
<accession>A0ABQ5C717</accession>
<evidence type="ECO:0000259" key="1">
    <source>
        <dbReference type="Pfam" id="PF15072"/>
    </source>
</evidence>